<sequence length="138" mass="16755">MDHLTAEKRSWNMGRIRSENTKPEILFRRAIHKKGYRYRLYAKNLPGKPDIVLKKYKTVIFINGCFWHKHENCKRGNKPKSRNEYWDEKLEKNVLRDKKNYAELKEQGWNVLVIWECEIKDISKAVLKFEIFLEELEN</sequence>
<dbReference type="Gene3D" id="3.40.960.10">
    <property type="entry name" value="VSR Endonuclease"/>
    <property type="match status" value="1"/>
</dbReference>
<name>A0ABY5HZI5_9SPIR</name>
<keyword evidence="4 6" id="KW-0378">Hydrolase</keyword>
<gene>
    <name evidence="7" type="primary">vsr</name>
    <name evidence="7" type="ORF">E4N76_11865</name>
</gene>
<dbReference type="SUPFAM" id="SSF52980">
    <property type="entry name" value="Restriction endonuclease-like"/>
    <property type="match status" value="1"/>
</dbReference>
<dbReference type="Proteomes" id="UP001059401">
    <property type="component" value="Chromosome"/>
</dbReference>
<dbReference type="InterPro" id="IPR011335">
    <property type="entry name" value="Restrct_endonuc-II-like"/>
</dbReference>
<keyword evidence="3 6" id="KW-0227">DNA damage</keyword>
<evidence type="ECO:0000256" key="5">
    <source>
        <dbReference type="ARBA" id="ARBA00023204"/>
    </source>
</evidence>
<evidence type="ECO:0000313" key="8">
    <source>
        <dbReference type="Proteomes" id="UP001059401"/>
    </source>
</evidence>
<dbReference type="GO" id="GO:0004519">
    <property type="term" value="F:endonuclease activity"/>
    <property type="evidence" value="ECO:0007669"/>
    <property type="project" value="UniProtKB-KW"/>
</dbReference>
<evidence type="ECO:0000256" key="6">
    <source>
        <dbReference type="PIRNR" id="PIRNR018267"/>
    </source>
</evidence>
<evidence type="ECO:0000256" key="2">
    <source>
        <dbReference type="ARBA" id="ARBA00022759"/>
    </source>
</evidence>
<dbReference type="CDD" id="cd00221">
    <property type="entry name" value="Vsr"/>
    <property type="match status" value="1"/>
</dbReference>
<keyword evidence="8" id="KW-1185">Reference proteome</keyword>
<comment type="function">
    <text evidence="6">May nick specific sequences that contain T:G mispairs resulting from m5C-deamination.</text>
</comment>
<evidence type="ECO:0000256" key="1">
    <source>
        <dbReference type="ARBA" id="ARBA00022722"/>
    </source>
</evidence>
<evidence type="ECO:0000256" key="3">
    <source>
        <dbReference type="ARBA" id="ARBA00022763"/>
    </source>
</evidence>
<accession>A0ABY5HZI5</accession>
<proteinExistence type="inferred from homology"/>
<keyword evidence="2 6" id="KW-0255">Endonuclease</keyword>
<dbReference type="EMBL" id="CP038802">
    <property type="protein sequence ID" value="UTY29581.1"/>
    <property type="molecule type" value="Genomic_DNA"/>
</dbReference>
<comment type="similarity">
    <text evidence="6">Belongs to the vsr family.</text>
</comment>
<evidence type="ECO:0000256" key="4">
    <source>
        <dbReference type="ARBA" id="ARBA00022801"/>
    </source>
</evidence>
<keyword evidence="1 6" id="KW-0540">Nuclease</keyword>
<keyword evidence="5 6" id="KW-0234">DNA repair</keyword>
<dbReference type="PIRSF" id="PIRSF018267">
    <property type="entry name" value="VSR_endonuc"/>
    <property type="match status" value="1"/>
</dbReference>
<reference evidence="7" key="1">
    <citation type="submission" date="2019-04" db="EMBL/GenBank/DDBJ databases">
        <title>Whole genome sequencing of oral phylogroup 2 treponemes.</title>
        <authorList>
            <person name="Chan Y."/>
            <person name="Zeng H.H."/>
            <person name="Yu X.L."/>
            <person name="Leung W.K."/>
            <person name="Watt R.M."/>
        </authorList>
    </citation>
    <scope>NUCLEOTIDE SEQUENCE</scope>
    <source>
        <strain evidence="7">OMZ 847</strain>
    </source>
</reference>
<dbReference type="Pfam" id="PF03852">
    <property type="entry name" value="Vsr"/>
    <property type="match status" value="1"/>
</dbReference>
<evidence type="ECO:0000313" key="7">
    <source>
        <dbReference type="EMBL" id="UTY29581.1"/>
    </source>
</evidence>
<dbReference type="NCBIfam" id="TIGR00632">
    <property type="entry name" value="vsr"/>
    <property type="match status" value="1"/>
</dbReference>
<protein>
    <recommendedName>
        <fullName evidence="6">Very short patch repair endonuclease</fullName>
        <ecNumber evidence="6">3.1.-.-</ecNumber>
    </recommendedName>
</protein>
<organism evidence="7 8">
    <name type="scientific">Treponema putidum</name>
    <dbReference type="NCBI Taxonomy" id="221027"/>
    <lineage>
        <taxon>Bacteria</taxon>
        <taxon>Pseudomonadati</taxon>
        <taxon>Spirochaetota</taxon>
        <taxon>Spirochaetia</taxon>
        <taxon>Spirochaetales</taxon>
        <taxon>Treponemataceae</taxon>
        <taxon>Treponema</taxon>
    </lineage>
</organism>
<dbReference type="InterPro" id="IPR004603">
    <property type="entry name" value="DNA_mismatch_endonuc_vsr"/>
</dbReference>
<dbReference type="RefSeq" id="WP_044978040.1">
    <property type="nucleotide sequence ID" value="NZ_CP009228.1"/>
</dbReference>
<dbReference type="EC" id="3.1.-.-" evidence="6"/>